<gene>
    <name evidence="2" type="ORF">NZ47_11520</name>
</gene>
<keyword evidence="3" id="KW-1185">Reference proteome</keyword>
<reference evidence="2 3" key="1">
    <citation type="journal article" date="2013" name="PLoS ONE">
        <title>Identification and characterization of three novel lipases belonging to families II and V from Anaerovibrio lipolyticus 5ST.</title>
        <authorList>
            <person name="Prive F."/>
            <person name="Kaderbhai N.N."/>
            <person name="Girdwood S."/>
            <person name="Worgan H.J."/>
            <person name="Pinloche E."/>
            <person name="Scollan N.D."/>
            <person name="Huws S.A."/>
            <person name="Newbold C.J."/>
        </authorList>
    </citation>
    <scope>NUCLEOTIDE SEQUENCE [LARGE SCALE GENOMIC DNA]</scope>
    <source>
        <strain evidence="2 3">5S</strain>
    </source>
</reference>
<proteinExistence type="predicted"/>
<accession>A0A0B2JXB5</accession>
<dbReference type="Pfam" id="PF11068">
    <property type="entry name" value="YlqD"/>
    <property type="match status" value="1"/>
</dbReference>
<name>A0A0B2JXB5_9FIRM</name>
<dbReference type="eggNOG" id="ENOG5032UR7">
    <property type="taxonomic scope" value="Bacteria"/>
</dbReference>
<protein>
    <submittedName>
        <fullName evidence="2">16S rRNA processing protein RimM</fullName>
    </submittedName>
</protein>
<sequence length="135" mass="15598">MDSVLVKFPMTIKAKLTEKLREKMLEEFRTGINQAQLEIQQINIQENRAVSEVGEEDQEQLAMIHQHFGIERQKREDFIAQTEARITDTEKLVLGAEIVQGTTERFVELKKGDNVRDQFNVEVVVEDDVIIAIRS</sequence>
<comment type="caution">
    <text evidence="2">The sequence shown here is derived from an EMBL/GenBank/DDBJ whole genome shotgun (WGS) entry which is preliminary data.</text>
</comment>
<evidence type="ECO:0000256" key="1">
    <source>
        <dbReference type="SAM" id="Coils"/>
    </source>
</evidence>
<evidence type="ECO:0000313" key="2">
    <source>
        <dbReference type="EMBL" id="KHM51261.1"/>
    </source>
</evidence>
<dbReference type="RefSeq" id="WP_027396451.1">
    <property type="nucleotide sequence ID" value="NZ_CAMKSO010000054.1"/>
</dbReference>
<keyword evidence="1" id="KW-0175">Coiled coil</keyword>
<feature type="coiled-coil region" evidence="1">
    <location>
        <begin position="25"/>
        <end position="52"/>
    </location>
</feature>
<dbReference type="EMBL" id="JSCE01000212">
    <property type="protein sequence ID" value="KHM51261.1"/>
    <property type="molecule type" value="Genomic_DNA"/>
</dbReference>
<evidence type="ECO:0000313" key="3">
    <source>
        <dbReference type="Proteomes" id="UP000030993"/>
    </source>
</evidence>
<dbReference type="AlphaFoldDB" id="A0A0B2JXB5"/>
<dbReference type="InterPro" id="IPR021297">
    <property type="entry name" value="YlqD"/>
</dbReference>
<dbReference type="STRING" id="82374.NZ47_11520"/>
<dbReference type="Proteomes" id="UP000030993">
    <property type="component" value="Unassembled WGS sequence"/>
</dbReference>
<organism evidence="2 3">
    <name type="scientific">Anaerovibrio lipolyticus</name>
    <dbReference type="NCBI Taxonomy" id="82374"/>
    <lineage>
        <taxon>Bacteria</taxon>
        <taxon>Bacillati</taxon>
        <taxon>Bacillota</taxon>
        <taxon>Negativicutes</taxon>
        <taxon>Selenomonadales</taxon>
        <taxon>Selenomonadaceae</taxon>
        <taxon>Anaerovibrio</taxon>
    </lineage>
</organism>
<dbReference type="Gene3D" id="6.10.140.1110">
    <property type="match status" value="1"/>
</dbReference>